<sequence>MTALVSLRSRLLLCRLAVTLPLVEAASRLEGLAGAGVDLVVTTSTVDAQETHRRWLELNRQWGRQVLLAHDVLGAGGDVIVATGWPGRRMARPHPYTLLGWRVGDRRSVRVESPHDFLVLDGAAPQLITAAMVSDPPLSPEARPWFVAGRFSPDRVQRLVEVGARRVLLTGTPGLDEVGEISRLLRDSWHADPKGQGFLAQAIRS</sequence>
<name>A0A3P1TAX0_9ACTN</name>
<dbReference type="OrthoDB" id="3727214at2"/>
<dbReference type="EMBL" id="RQZG01000002">
    <property type="protein sequence ID" value="RRD06587.1"/>
    <property type="molecule type" value="Genomic_DNA"/>
</dbReference>
<proteinExistence type="predicted"/>
<dbReference type="Proteomes" id="UP000280819">
    <property type="component" value="Unassembled WGS sequence"/>
</dbReference>
<dbReference type="RefSeq" id="WP_124842736.1">
    <property type="nucleotide sequence ID" value="NZ_RQZG01000002.1"/>
</dbReference>
<protein>
    <submittedName>
        <fullName evidence="1">Uncharacterized protein</fullName>
    </submittedName>
</protein>
<dbReference type="AlphaFoldDB" id="A0A3P1TAX0"/>
<accession>A0A3P1TAX0</accession>
<evidence type="ECO:0000313" key="2">
    <source>
        <dbReference type="Proteomes" id="UP000280819"/>
    </source>
</evidence>
<gene>
    <name evidence="1" type="ORF">EII34_02880</name>
</gene>
<comment type="caution">
    <text evidence="1">The sequence shown here is derived from an EMBL/GenBank/DDBJ whole genome shotgun (WGS) entry which is preliminary data.</text>
</comment>
<reference evidence="1 2" key="1">
    <citation type="submission" date="2018-11" db="EMBL/GenBank/DDBJ databases">
        <title>Genomes From Bacteria Associated with the Canine Oral Cavity: a Test Case for Automated Genome-Based Taxonomic Assignment.</title>
        <authorList>
            <person name="Coil D.A."/>
            <person name="Jospin G."/>
            <person name="Darling A.E."/>
            <person name="Wallis C."/>
            <person name="Davis I.J."/>
            <person name="Harris S."/>
            <person name="Eisen J.A."/>
            <person name="Holcombe L.J."/>
            <person name="O'Flynn C."/>
        </authorList>
    </citation>
    <scope>NUCLEOTIDE SEQUENCE [LARGE SCALE GENOMIC DNA]</scope>
    <source>
        <strain evidence="1 2">OH887_COT-365</strain>
    </source>
</reference>
<organism evidence="1 2">
    <name type="scientific">Arachnia propionica</name>
    <dbReference type="NCBI Taxonomy" id="1750"/>
    <lineage>
        <taxon>Bacteria</taxon>
        <taxon>Bacillati</taxon>
        <taxon>Actinomycetota</taxon>
        <taxon>Actinomycetes</taxon>
        <taxon>Propionibacteriales</taxon>
        <taxon>Propionibacteriaceae</taxon>
        <taxon>Arachnia</taxon>
    </lineage>
</organism>
<evidence type="ECO:0000313" key="1">
    <source>
        <dbReference type="EMBL" id="RRD06587.1"/>
    </source>
</evidence>